<dbReference type="EMBL" id="BPVZ01000166">
    <property type="protein sequence ID" value="GKV43198.1"/>
    <property type="molecule type" value="Genomic_DNA"/>
</dbReference>
<comment type="caution">
    <text evidence="2">The sequence shown here is derived from an EMBL/GenBank/DDBJ whole genome shotgun (WGS) entry which is preliminary data.</text>
</comment>
<keyword evidence="3" id="KW-1185">Reference proteome</keyword>
<organism evidence="2 3">
    <name type="scientific">Rubroshorea leprosula</name>
    <dbReference type="NCBI Taxonomy" id="152421"/>
    <lineage>
        <taxon>Eukaryota</taxon>
        <taxon>Viridiplantae</taxon>
        <taxon>Streptophyta</taxon>
        <taxon>Embryophyta</taxon>
        <taxon>Tracheophyta</taxon>
        <taxon>Spermatophyta</taxon>
        <taxon>Magnoliopsida</taxon>
        <taxon>eudicotyledons</taxon>
        <taxon>Gunneridae</taxon>
        <taxon>Pentapetalae</taxon>
        <taxon>rosids</taxon>
        <taxon>malvids</taxon>
        <taxon>Malvales</taxon>
        <taxon>Dipterocarpaceae</taxon>
        <taxon>Rubroshorea</taxon>
    </lineage>
</organism>
<evidence type="ECO:0000313" key="3">
    <source>
        <dbReference type="Proteomes" id="UP001054252"/>
    </source>
</evidence>
<dbReference type="AlphaFoldDB" id="A0AAV5M184"/>
<keyword evidence="1" id="KW-0812">Transmembrane</keyword>
<name>A0AAV5M184_9ROSI</name>
<protein>
    <recommendedName>
        <fullName evidence="4">Transmembrane protein</fullName>
    </recommendedName>
</protein>
<keyword evidence="1" id="KW-1133">Transmembrane helix</keyword>
<proteinExistence type="predicted"/>
<accession>A0AAV5M184</accession>
<evidence type="ECO:0000256" key="1">
    <source>
        <dbReference type="SAM" id="Phobius"/>
    </source>
</evidence>
<keyword evidence="1" id="KW-0472">Membrane</keyword>
<reference evidence="2 3" key="1">
    <citation type="journal article" date="2021" name="Commun. Biol.">
        <title>The genome of Shorea leprosula (Dipterocarpaceae) highlights the ecological relevance of drought in aseasonal tropical rainforests.</title>
        <authorList>
            <person name="Ng K.K.S."/>
            <person name="Kobayashi M.J."/>
            <person name="Fawcett J.A."/>
            <person name="Hatakeyama M."/>
            <person name="Paape T."/>
            <person name="Ng C.H."/>
            <person name="Ang C.C."/>
            <person name="Tnah L.H."/>
            <person name="Lee C.T."/>
            <person name="Nishiyama T."/>
            <person name="Sese J."/>
            <person name="O'Brien M.J."/>
            <person name="Copetti D."/>
            <person name="Mohd Noor M.I."/>
            <person name="Ong R.C."/>
            <person name="Putra M."/>
            <person name="Sireger I.Z."/>
            <person name="Indrioko S."/>
            <person name="Kosugi Y."/>
            <person name="Izuno A."/>
            <person name="Isagi Y."/>
            <person name="Lee S.L."/>
            <person name="Shimizu K.K."/>
        </authorList>
    </citation>
    <scope>NUCLEOTIDE SEQUENCE [LARGE SCALE GENOMIC DNA]</scope>
    <source>
        <strain evidence="2">214</strain>
    </source>
</reference>
<evidence type="ECO:0000313" key="2">
    <source>
        <dbReference type="EMBL" id="GKV43198.1"/>
    </source>
</evidence>
<feature type="transmembrane region" description="Helical" evidence="1">
    <location>
        <begin position="6"/>
        <end position="26"/>
    </location>
</feature>
<sequence length="65" mass="7117">MRHHSFVLVLNVVSILILFLLLSSSLHVESLRHLKDHESSSSSSLIKGINLSKAYSGPSHSGRGH</sequence>
<evidence type="ECO:0008006" key="4">
    <source>
        <dbReference type="Google" id="ProtNLM"/>
    </source>
</evidence>
<dbReference type="Proteomes" id="UP001054252">
    <property type="component" value="Unassembled WGS sequence"/>
</dbReference>
<gene>
    <name evidence="2" type="ORF">SLEP1_g50520</name>
</gene>